<evidence type="ECO:0000313" key="3">
    <source>
        <dbReference type="Proteomes" id="UP001142489"/>
    </source>
</evidence>
<comment type="caution">
    <text evidence="2">The sequence shown here is derived from an EMBL/GenBank/DDBJ whole genome shotgun (WGS) entry which is preliminary data.</text>
</comment>
<accession>A0A9Q1AUG8</accession>
<evidence type="ECO:0000256" key="1">
    <source>
        <dbReference type="SAM" id="MobiDB-lite"/>
    </source>
</evidence>
<sequence>MGTQESPKFNVRLPARHLFETARKKMSTSTPQPPNSLSCLPPGNQRASTYVGKHTKPAKRFYAGRPCGAGGHKALDELLYSASRVARFTRATVDIFTGSNEVCLHNWLPTKFNLTHCSCIGLCHTHVICSLSSQKKNRRVKTLVGYHVL</sequence>
<name>A0A9Q1AUG8_9SAUR</name>
<dbReference type="Proteomes" id="UP001142489">
    <property type="component" value="Unassembled WGS sequence"/>
</dbReference>
<evidence type="ECO:0000313" key="2">
    <source>
        <dbReference type="EMBL" id="KAJ7311359.1"/>
    </source>
</evidence>
<organism evidence="2 3">
    <name type="scientific">Phrynocephalus forsythii</name>
    <dbReference type="NCBI Taxonomy" id="171643"/>
    <lineage>
        <taxon>Eukaryota</taxon>
        <taxon>Metazoa</taxon>
        <taxon>Chordata</taxon>
        <taxon>Craniata</taxon>
        <taxon>Vertebrata</taxon>
        <taxon>Euteleostomi</taxon>
        <taxon>Lepidosauria</taxon>
        <taxon>Squamata</taxon>
        <taxon>Bifurcata</taxon>
        <taxon>Unidentata</taxon>
        <taxon>Episquamata</taxon>
        <taxon>Toxicofera</taxon>
        <taxon>Iguania</taxon>
        <taxon>Acrodonta</taxon>
        <taxon>Agamidae</taxon>
        <taxon>Agaminae</taxon>
        <taxon>Phrynocephalus</taxon>
    </lineage>
</organism>
<proteinExistence type="predicted"/>
<dbReference type="EMBL" id="JAPFRF010000014">
    <property type="protein sequence ID" value="KAJ7311359.1"/>
    <property type="molecule type" value="Genomic_DNA"/>
</dbReference>
<feature type="region of interest" description="Disordered" evidence="1">
    <location>
        <begin position="23"/>
        <end position="50"/>
    </location>
</feature>
<reference evidence="2" key="1">
    <citation type="journal article" date="2023" name="DNA Res.">
        <title>Chromosome-level genome assembly of Phrynocephalus forsythii using third-generation DNA sequencing and Hi-C analysis.</title>
        <authorList>
            <person name="Qi Y."/>
            <person name="Zhao W."/>
            <person name="Zhao Y."/>
            <person name="Niu C."/>
            <person name="Cao S."/>
            <person name="Zhang Y."/>
        </authorList>
    </citation>
    <scope>NUCLEOTIDE SEQUENCE</scope>
    <source>
        <tissue evidence="2">Muscle</tissue>
    </source>
</reference>
<gene>
    <name evidence="2" type="ORF">JRQ81_006975</name>
</gene>
<protein>
    <submittedName>
        <fullName evidence="2">Uncharacterized protein</fullName>
    </submittedName>
</protein>
<dbReference type="AlphaFoldDB" id="A0A9Q1AUG8"/>
<feature type="compositionally biased region" description="Polar residues" evidence="1">
    <location>
        <begin position="27"/>
        <end position="38"/>
    </location>
</feature>
<keyword evidence="3" id="KW-1185">Reference proteome</keyword>